<feature type="transmembrane region" description="Helical" evidence="9">
    <location>
        <begin position="744"/>
        <end position="766"/>
    </location>
</feature>
<feature type="transmembrane region" description="Helical" evidence="9">
    <location>
        <begin position="221"/>
        <end position="239"/>
    </location>
</feature>
<name>A0A238BHR4_9BILA</name>
<gene>
    <name evidence="11" type="ORF">X798_08103</name>
</gene>
<keyword evidence="3" id="KW-1003">Cell membrane</keyword>
<evidence type="ECO:0000256" key="4">
    <source>
        <dbReference type="ARBA" id="ARBA00022692"/>
    </source>
</evidence>
<evidence type="ECO:0000259" key="10">
    <source>
        <dbReference type="PROSITE" id="PS51465"/>
    </source>
</evidence>
<evidence type="ECO:0000256" key="9">
    <source>
        <dbReference type="SAM" id="Phobius"/>
    </source>
</evidence>
<dbReference type="Pfam" id="PF03137">
    <property type="entry name" value="OATP"/>
    <property type="match status" value="1"/>
</dbReference>
<feature type="transmembrane region" description="Helical" evidence="9">
    <location>
        <begin position="308"/>
        <end position="333"/>
    </location>
</feature>
<dbReference type="NCBIfam" id="TIGR00805">
    <property type="entry name" value="oat"/>
    <property type="match status" value="1"/>
</dbReference>
<feature type="transmembrane region" description="Helical" evidence="9">
    <location>
        <begin position="542"/>
        <end position="562"/>
    </location>
</feature>
<dbReference type="Gene3D" id="1.20.1250.20">
    <property type="entry name" value="MFS general substrate transporter like domains"/>
    <property type="match status" value="1"/>
</dbReference>
<dbReference type="PANTHER" id="PTHR11388:SF151">
    <property type="entry name" value="SOLUTE CARRIER ORGANIC ANION TRANSPORTER FAMILY MEMBER"/>
    <property type="match status" value="1"/>
</dbReference>
<feature type="transmembrane region" description="Helical" evidence="9">
    <location>
        <begin position="398"/>
        <end position="423"/>
    </location>
</feature>
<feature type="transmembrane region" description="Helical" evidence="9">
    <location>
        <begin position="194"/>
        <end position="214"/>
    </location>
</feature>
<comment type="similarity">
    <text evidence="2">Belongs to the organo anion transporter (TC 2.A.60) family.</text>
</comment>
<dbReference type="EMBL" id="KZ271558">
    <property type="protein sequence ID" value="OZC04911.1"/>
    <property type="molecule type" value="Genomic_DNA"/>
</dbReference>
<keyword evidence="6 9" id="KW-0472">Membrane</keyword>
<organism evidence="11 12">
    <name type="scientific">Onchocerca flexuosa</name>
    <dbReference type="NCBI Taxonomy" id="387005"/>
    <lineage>
        <taxon>Eukaryota</taxon>
        <taxon>Metazoa</taxon>
        <taxon>Ecdysozoa</taxon>
        <taxon>Nematoda</taxon>
        <taxon>Chromadorea</taxon>
        <taxon>Rhabditida</taxon>
        <taxon>Spirurina</taxon>
        <taxon>Spiruromorpha</taxon>
        <taxon>Filarioidea</taxon>
        <taxon>Onchocercidae</taxon>
        <taxon>Onchocerca</taxon>
    </lineage>
</organism>
<evidence type="ECO:0000256" key="5">
    <source>
        <dbReference type="ARBA" id="ARBA00022989"/>
    </source>
</evidence>
<dbReference type="AlphaFoldDB" id="A0A238BHR4"/>
<dbReference type="GO" id="GO:0043252">
    <property type="term" value="P:sodium-independent organic anion transport"/>
    <property type="evidence" value="ECO:0007669"/>
    <property type="project" value="TreeGrafter"/>
</dbReference>
<dbReference type="OrthoDB" id="5062115at2759"/>
<reference evidence="11 12" key="1">
    <citation type="submission" date="2015-12" db="EMBL/GenBank/DDBJ databases">
        <title>Draft genome of the nematode, Onchocerca flexuosa.</title>
        <authorList>
            <person name="Mitreva M."/>
        </authorList>
    </citation>
    <scope>NUCLEOTIDE SEQUENCE [LARGE SCALE GENOMIC DNA]</scope>
    <source>
        <strain evidence="11">Red Deer</strain>
    </source>
</reference>
<evidence type="ECO:0000256" key="1">
    <source>
        <dbReference type="ARBA" id="ARBA00004651"/>
    </source>
</evidence>
<evidence type="ECO:0000313" key="12">
    <source>
        <dbReference type="Proteomes" id="UP000242913"/>
    </source>
</evidence>
<evidence type="ECO:0000256" key="3">
    <source>
        <dbReference type="ARBA" id="ARBA00022475"/>
    </source>
</evidence>
<feature type="region of interest" description="Disordered" evidence="8">
    <location>
        <begin position="23"/>
        <end position="42"/>
    </location>
</feature>
<evidence type="ECO:0000256" key="7">
    <source>
        <dbReference type="ARBA" id="ARBA00023157"/>
    </source>
</evidence>
<feature type="transmembrane region" description="Helical" evidence="9">
    <location>
        <begin position="345"/>
        <end position="369"/>
    </location>
</feature>
<accession>A0A238BHR4</accession>
<feature type="transmembrane region" description="Helical" evidence="9">
    <location>
        <begin position="504"/>
        <end position="522"/>
    </location>
</feature>
<comment type="subcellular location">
    <subcellularLocation>
        <location evidence="1">Cell membrane</location>
        <topology evidence="1">Multi-pass membrane protein</topology>
    </subcellularLocation>
</comment>
<keyword evidence="4 9" id="KW-0812">Transmembrane</keyword>
<feature type="transmembrane region" description="Helical" evidence="9">
    <location>
        <begin position="706"/>
        <end position="732"/>
    </location>
</feature>
<dbReference type="SUPFAM" id="SSF103473">
    <property type="entry name" value="MFS general substrate transporter"/>
    <property type="match status" value="1"/>
</dbReference>
<evidence type="ECO:0000256" key="8">
    <source>
        <dbReference type="SAM" id="MobiDB-lite"/>
    </source>
</evidence>
<dbReference type="InterPro" id="IPR036259">
    <property type="entry name" value="MFS_trans_sf"/>
</dbReference>
<dbReference type="GO" id="GO:0015347">
    <property type="term" value="F:sodium-independent organic anion transmembrane transporter activity"/>
    <property type="evidence" value="ECO:0007669"/>
    <property type="project" value="TreeGrafter"/>
</dbReference>
<dbReference type="GO" id="GO:0016323">
    <property type="term" value="C:basolateral plasma membrane"/>
    <property type="evidence" value="ECO:0007669"/>
    <property type="project" value="TreeGrafter"/>
</dbReference>
<evidence type="ECO:0000313" key="11">
    <source>
        <dbReference type="EMBL" id="OZC04911.1"/>
    </source>
</evidence>
<dbReference type="Proteomes" id="UP000242913">
    <property type="component" value="Unassembled WGS sequence"/>
</dbReference>
<evidence type="ECO:0000256" key="6">
    <source>
        <dbReference type="ARBA" id="ARBA00023136"/>
    </source>
</evidence>
<dbReference type="InterPro" id="IPR004156">
    <property type="entry name" value="OATP"/>
</dbReference>
<sequence>MQPTNEGKVDNILHNEYAYVDDNVRDAETRSAPGDLEKPSSSREYHFTCDAISGKNLEDSEALNIFDDKSLPFNSEESRKRPVGHYRNCNNGFASGPPWPVQKREKPWSTVCVWQKQQQIQAIEKEINVMATESLVGLRSWRPKWLQRFGTKNWMLLWLCWFCAVQGLLVNGLVPSAITSIERRFQFSSSTIGRIMQFYDFGYVLLCIPVSYFGGRHSKPMVLAIGLLLMALGSFIFTMPHNFSDSYTSTYNAHELSFSKCDLSHPLFGARKNYSVLNNSLHSLMSGASAEALQSCPSPENQPGTFRYVFLFCFAHFLHGIGATPLFTLGVSYIDENVGPALSSLYLGIFYAFAIFGPAFGFLMSSSFLRYHTDFLQSELHIKILNIDETDPKWVGAWWIGFQIASVLALIAVFPIMVLPKVLPESLKWHRTRLHEETIAGARKRTPECCGIPSLKGTTTVQTITIGESMPALQNNRGPIWYHIWLDVRHIPIAIYRIISNGSYMLITFTMAVDGFIITGASTFMSKYLERQFSVAPSKANMLIGCIMVPMAGIGTMFSGFIIQRFRLSCVKTLKFCIVLLMCTLVLSPMYLVYCDHDPLAGIEEFYEVDIVSNSNENNNDTEILPSLKSMCNHHCDCVPSEYHPVCAEFYNDKQISFYSPCFAGCQENYEPLRKMYYNCSCVPKNTKFGYKTVKNGLCESKCRGLFGFLALFAPFCFFAFAFGVPLISVVLRTVDYAERSFALGIQWILVRVIGTIPAPVLFGWMFDVSCIRYNLDVCSGNTIAMALLICTLVFFSSQMRDDPLPAEAVIGDSELSQVKEELAVIIRTKMNPNGDSFIMLLEQFCIREFYSGVLDNLVLHNILKTANFNKTTFLNLQSMISYPNDQHLSSMQSTTELDDSREKFRQAQCCVHGRPCFMASKLLQEKKEVDRNSSSGSYSFIDSGRKSISKKSEPHIYDDISYNLGRKVEREALDIPICKWNFRRPHSSSSILSFEPVASVAEIESAELLSVPAKDKRIRHKMERLSRSRTLDAPSLGQVKQRIFPKEKYNEYEMMHPTDSSIILVPMSAEEVLWTARAYCSVEVPPSVEAYIGIMTAKRAEEYVIKPASFKLYHMMPKIESLNNVSPSLGLYIIYRSSTGHTYHYPIKQYKQHLDYSKARSKVMLNNLQVDYGDSLAPWFFNLDALVSYYNIYVHLHEVDGECVADIFPVSGMQHGSTSHRYVTSVFD</sequence>
<keyword evidence="5 9" id="KW-1133">Transmembrane helix</keyword>
<dbReference type="PANTHER" id="PTHR11388">
    <property type="entry name" value="ORGANIC ANION TRANSPORTER"/>
    <property type="match status" value="1"/>
</dbReference>
<feature type="domain" description="Kazal-like" evidence="10">
    <location>
        <begin position="626"/>
        <end position="684"/>
    </location>
</feature>
<evidence type="ECO:0000256" key="2">
    <source>
        <dbReference type="ARBA" id="ARBA00009657"/>
    </source>
</evidence>
<dbReference type="PROSITE" id="PS51465">
    <property type="entry name" value="KAZAL_2"/>
    <property type="match status" value="1"/>
</dbReference>
<feature type="transmembrane region" description="Helical" evidence="9">
    <location>
        <begin position="154"/>
        <end position="174"/>
    </location>
</feature>
<feature type="transmembrane region" description="Helical" evidence="9">
    <location>
        <begin position="772"/>
        <end position="796"/>
    </location>
</feature>
<keyword evidence="12" id="KW-1185">Reference proteome</keyword>
<dbReference type="InterPro" id="IPR002350">
    <property type="entry name" value="Kazal_dom"/>
</dbReference>
<proteinExistence type="inferred from homology"/>
<protein>
    <recommendedName>
        <fullName evidence="10">Kazal-like domain-containing protein</fullName>
    </recommendedName>
</protein>
<keyword evidence="7" id="KW-1015">Disulfide bond</keyword>